<dbReference type="Proteomes" id="UP001596398">
    <property type="component" value="Unassembled WGS sequence"/>
</dbReference>
<dbReference type="InterPro" id="IPR023833">
    <property type="entry name" value="Signal_pept_SipW-depend-type"/>
</dbReference>
<sequence>MTQDSQKLYNLSRRKMLAGLGAVGLASAGAGLGTSALFSDEEEFSGNVLTAGTLDLLVDYYSYWDQDIRGVGSVSGTADGPAVTATLADMKPGDSGLLAFCFTLDDNPAYLWACGDLTANAENGQTEPEEAAEGTDTDGVGELADSIDVVVRYCELADDLGQNGFDPEDIVDEGNIMFEGTLAGFLAAAENGLPLDGAAGAGILAPGDQSPFAGLRSEGDNPCLCLEWSIDFEGVGNEIQSDSLMFDLLFYAEQARHNDGTTNPCITAEQVESFPNVADDSFDSAFFGKVRNGGGGWELGVGNGDGNAGGEDNLDYSWPGSGVFDGSFTFDYDGTGAAVLTLFDGSDAQVAQVGFGDDGGEALAVGDLDGGALSITVGASGGQLSEVTNLTYNGGSPSVDTVESTGSVTSLVLSDINTTGGFALAGDLRFEGLGGPSDERPMMTVYVD</sequence>
<dbReference type="GeneID" id="79266189"/>
<dbReference type="AlphaFoldDB" id="A0ABD5ZMN1"/>
<protein>
    <submittedName>
        <fullName evidence="1">SipW-dependent-type signal peptide-containing protein</fullName>
    </submittedName>
</protein>
<dbReference type="EMBL" id="JBHTAP010000001">
    <property type="protein sequence ID" value="MFC7234521.1"/>
    <property type="molecule type" value="Genomic_DNA"/>
</dbReference>
<evidence type="ECO:0000313" key="2">
    <source>
        <dbReference type="Proteomes" id="UP001596398"/>
    </source>
</evidence>
<reference evidence="1 2" key="1">
    <citation type="journal article" date="2019" name="Int. J. Syst. Evol. Microbiol.">
        <title>The Global Catalogue of Microorganisms (GCM) 10K type strain sequencing project: providing services to taxonomists for standard genome sequencing and annotation.</title>
        <authorList>
            <consortium name="The Broad Institute Genomics Platform"/>
            <consortium name="The Broad Institute Genome Sequencing Center for Infectious Disease"/>
            <person name="Wu L."/>
            <person name="Ma J."/>
        </authorList>
    </citation>
    <scope>NUCLEOTIDE SEQUENCE [LARGE SCALE GENOMIC DNA]</scope>
    <source>
        <strain evidence="1 2">DT85</strain>
    </source>
</reference>
<dbReference type="InterPro" id="IPR006311">
    <property type="entry name" value="TAT_signal"/>
</dbReference>
<gene>
    <name evidence="1" type="ORF">ACFQJ4_04230</name>
</gene>
<organism evidence="1 2">
    <name type="scientific">Halosegnis marinus</name>
    <dbReference type="NCBI Taxonomy" id="3034023"/>
    <lineage>
        <taxon>Archaea</taxon>
        <taxon>Methanobacteriati</taxon>
        <taxon>Methanobacteriota</taxon>
        <taxon>Stenosarchaea group</taxon>
        <taxon>Halobacteria</taxon>
        <taxon>Halobacteriales</taxon>
        <taxon>Natronomonadaceae</taxon>
        <taxon>Halosegnis</taxon>
    </lineage>
</organism>
<accession>A0ABD5ZMN1</accession>
<dbReference type="PROSITE" id="PS51318">
    <property type="entry name" value="TAT"/>
    <property type="match status" value="1"/>
</dbReference>
<dbReference type="RefSeq" id="WP_276235529.1">
    <property type="nucleotide sequence ID" value="NZ_CP119802.1"/>
</dbReference>
<evidence type="ECO:0000313" key="1">
    <source>
        <dbReference type="EMBL" id="MFC7234521.1"/>
    </source>
</evidence>
<proteinExistence type="predicted"/>
<name>A0ABD5ZMN1_9EURY</name>
<comment type="caution">
    <text evidence="1">The sequence shown here is derived from an EMBL/GenBank/DDBJ whole genome shotgun (WGS) entry which is preliminary data.</text>
</comment>
<keyword evidence="2" id="KW-1185">Reference proteome</keyword>
<dbReference type="NCBIfam" id="TIGR04088">
    <property type="entry name" value="cognate_SipW"/>
    <property type="match status" value="1"/>
</dbReference>